<gene>
    <name evidence="4" type="ORF">V1264_019131</name>
</gene>
<evidence type="ECO:0000313" key="5">
    <source>
        <dbReference type="Proteomes" id="UP001374579"/>
    </source>
</evidence>
<comment type="caution">
    <text evidence="4">The sequence shown here is derived from an EMBL/GenBank/DDBJ whole genome shotgun (WGS) entry which is preliminary data.</text>
</comment>
<feature type="compositionally biased region" description="Basic and acidic residues" evidence="2">
    <location>
        <begin position="588"/>
        <end position="598"/>
    </location>
</feature>
<feature type="compositionally biased region" description="Basic and acidic residues" evidence="2">
    <location>
        <begin position="494"/>
        <end position="507"/>
    </location>
</feature>
<feature type="region of interest" description="Disordered" evidence="2">
    <location>
        <begin position="13"/>
        <end position="77"/>
    </location>
</feature>
<name>A0AAN9BGN0_9CAEN</name>
<dbReference type="PROSITE" id="PS50021">
    <property type="entry name" value="CH"/>
    <property type="match status" value="1"/>
</dbReference>
<accession>A0AAN9BGN0</accession>
<feature type="region of interest" description="Disordered" evidence="2">
    <location>
        <begin position="112"/>
        <end position="136"/>
    </location>
</feature>
<feature type="compositionally biased region" description="Acidic residues" evidence="2">
    <location>
        <begin position="683"/>
        <end position="695"/>
    </location>
</feature>
<organism evidence="4 5">
    <name type="scientific">Littorina saxatilis</name>
    <dbReference type="NCBI Taxonomy" id="31220"/>
    <lineage>
        <taxon>Eukaryota</taxon>
        <taxon>Metazoa</taxon>
        <taxon>Spiralia</taxon>
        <taxon>Lophotrochozoa</taxon>
        <taxon>Mollusca</taxon>
        <taxon>Gastropoda</taxon>
        <taxon>Caenogastropoda</taxon>
        <taxon>Littorinimorpha</taxon>
        <taxon>Littorinoidea</taxon>
        <taxon>Littorinidae</taxon>
        <taxon>Littorina</taxon>
    </lineage>
</organism>
<dbReference type="InterPro" id="IPR013761">
    <property type="entry name" value="SAM/pointed_sf"/>
</dbReference>
<feature type="compositionally biased region" description="Polar residues" evidence="2">
    <location>
        <begin position="528"/>
        <end position="556"/>
    </location>
</feature>
<feature type="compositionally biased region" description="Basic and acidic residues" evidence="2">
    <location>
        <begin position="999"/>
        <end position="1016"/>
    </location>
</feature>
<feature type="compositionally biased region" description="Gly residues" evidence="2">
    <location>
        <begin position="262"/>
        <end position="278"/>
    </location>
</feature>
<feature type="region of interest" description="Disordered" evidence="2">
    <location>
        <begin position="1083"/>
        <end position="1123"/>
    </location>
</feature>
<feature type="compositionally biased region" description="Low complexity" evidence="2">
    <location>
        <begin position="709"/>
        <end position="720"/>
    </location>
</feature>
<feature type="compositionally biased region" description="Polar residues" evidence="2">
    <location>
        <begin position="43"/>
        <end position="55"/>
    </location>
</feature>
<feature type="region of interest" description="Disordered" evidence="2">
    <location>
        <begin position="251"/>
        <end position="757"/>
    </location>
</feature>
<dbReference type="Gene3D" id="1.10.418.10">
    <property type="entry name" value="Calponin-like domain"/>
    <property type="match status" value="1"/>
</dbReference>
<feature type="compositionally biased region" description="Polar residues" evidence="2">
    <location>
        <begin position="611"/>
        <end position="626"/>
    </location>
</feature>
<dbReference type="Pfam" id="PF00536">
    <property type="entry name" value="SAM_1"/>
    <property type="match status" value="1"/>
</dbReference>
<keyword evidence="5" id="KW-1185">Reference proteome</keyword>
<feature type="compositionally biased region" description="Polar residues" evidence="2">
    <location>
        <begin position="779"/>
        <end position="788"/>
    </location>
</feature>
<dbReference type="InterPro" id="IPR001660">
    <property type="entry name" value="SAM"/>
</dbReference>
<dbReference type="SUPFAM" id="SSF47576">
    <property type="entry name" value="Calponin-homology domain, CH-domain"/>
    <property type="match status" value="1"/>
</dbReference>
<dbReference type="EMBL" id="JBAMIC010000008">
    <property type="protein sequence ID" value="KAK7104409.1"/>
    <property type="molecule type" value="Genomic_DNA"/>
</dbReference>
<dbReference type="Gene3D" id="1.10.150.50">
    <property type="entry name" value="Transcription Factor, Ets-1"/>
    <property type="match status" value="1"/>
</dbReference>
<feature type="compositionally biased region" description="Low complexity" evidence="2">
    <location>
        <begin position="649"/>
        <end position="662"/>
    </location>
</feature>
<evidence type="ECO:0000256" key="2">
    <source>
        <dbReference type="SAM" id="MobiDB-lite"/>
    </source>
</evidence>
<evidence type="ECO:0000259" key="3">
    <source>
        <dbReference type="PROSITE" id="PS50021"/>
    </source>
</evidence>
<feature type="compositionally biased region" description="Basic residues" evidence="2">
    <location>
        <begin position="1041"/>
        <end position="1050"/>
    </location>
</feature>
<feature type="region of interest" description="Disordered" evidence="2">
    <location>
        <begin position="852"/>
        <end position="1057"/>
    </location>
</feature>
<feature type="compositionally biased region" description="Polar residues" evidence="2">
    <location>
        <begin position="740"/>
        <end position="753"/>
    </location>
</feature>
<feature type="compositionally biased region" description="Basic and acidic residues" evidence="2">
    <location>
        <begin position="981"/>
        <end position="991"/>
    </location>
</feature>
<evidence type="ECO:0000256" key="1">
    <source>
        <dbReference type="SAM" id="Coils"/>
    </source>
</evidence>
<feature type="compositionally biased region" description="Polar residues" evidence="2">
    <location>
        <begin position="465"/>
        <end position="485"/>
    </location>
</feature>
<feature type="region of interest" description="Disordered" evidence="2">
    <location>
        <begin position="770"/>
        <end position="803"/>
    </location>
</feature>
<reference evidence="4 5" key="1">
    <citation type="submission" date="2024-02" db="EMBL/GenBank/DDBJ databases">
        <title>Chromosome-scale genome assembly of the rough periwinkle Littorina saxatilis.</title>
        <authorList>
            <person name="De Jode A."/>
            <person name="Faria R."/>
            <person name="Formenti G."/>
            <person name="Sims Y."/>
            <person name="Smith T.P."/>
            <person name="Tracey A."/>
            <person name="Wood J.M.D."/>
            <person name="Zagrodzka Z.B."/>
            <person name="Johannesson K."/>
            <person name="Butlin R.K."/>
            <person name="Leder E.H."/>
        </authorList>
    </citation>
    <scope>NUCLEOTIDE SEQUENCE [LARGE SCALE GENOMIC DNA]</scope>
    <source>
        <strain evidence="4">Snail1</strain>
        <tissue evidence="4">Muscle</tissue>
    </source>
</reference>
<dbReference type="SUPFAM" id="SSF47769">
    <property type="entry name" value="SAM/Pointed domain"/>
    <property type="match status" value="1"/>
</dbReference>
<feature type="compositionally biased region" description="Basic and acidic residues" evidence="2">
    <location>
        <begin position="940"/>
        <end position="956"/>
    </location>
</feature>
<feature type="coiled-coil region" evidence="1">
    <location>
        <begin position="1155"/>
        <end position="1182"/>
    </location>
</feature>
<sequence length="1287" mass="139556">MIPLIFKRKKTAEYLRQNSGEQDDRKKHGQQSSRARTLEDHYSGNTSFSGHSSFDTGEPGSNPGYARQGSGGNNSGCDGSGVGGSGGGYLATGGYNYSYDYGGGVGGGGRGVGGRGGGVRGGSPQPVRRSPSPLGSGEWALRECENHTTWLNDLRKRLGQPQITDLRTAVADGITLVQLTEALTKSEVRQTDHDRLLSKPQALVNLDRCLAHLAACGVDVIGIQANDLVEGDLKSSLLLLTQIRRRYDSVQSLRTQGDGEHTGGNGGGGRGGQGGGGTERVTVHPSRWSPDLEMPGRIDTSPRLSRATHTTDKVSPRMRRGQAVDEDRMIPGMMTSEEHVMSSGHQNLKHTDSERPARQFSSNNTSSTKPSPAPRTHGPMTSERPPSQLGVAWAADSAAKPRQTPDSAGGSGGPAVSVEGRLRQLLIDTQKTAARPVQYNDGELLLPPPPSRDFGDGVTLGGVTANHSAGLTSSDGVRSHGQASHDQGYVPSRPSDRRSGSRTETMLRDSTNQQPDPYLRHSAPPSGGQFTNYGFVSDSQPSPPYSESQRSASSVQKADMRSAWTKLYGPTSDFRPSGHSVTSSPYTGRRENTAHEELLLQPLTHKPPHSFNPSQQRRLSQPTNNHIPPHRGDSAPSPFPLHPRESPMGQSSSTQGQTSDSSYRSSHSGQTAMAGFKSNGGREEEEEEDEDEGDVERELRTLGPASKYPDSSDSRPSSARMTPQTGKTFGLRNMFPTRPSMLSRTDMRNSPQTLLKDRGSPAIRDFRTSSRDVIPSPSRDFNNGNPTHSFPRGGGSVDPRTLTGARVNPAFSADTNDGREIVQSSSGVHLEGLDRVGAVDSIFDYTNSRRQLYSESSSNRSVTPPLPPLSPTSSQPDPSSPSSTNHSYNPPFGVRPHSSQGFPVPAAMLRQRSSSALGVPRTPDLLVTSSTPVGGVKRGGGVEEGRGGGGSRHGDRTAGGGGSKSQAVPAERKNHGRSPSSKHDTDPREISSRYFARSRSLDDLRESGNESNHDLSFDVETTMLTVAPSDISEMTGEGSHNHHHHHHNHNPHADVQPKEARAIKGQLERLETMYHDVIKMVGTEKPHGKSGRRWSIASSDTSSLRKGRHGMRGGSLSSRGSKDLRSIQRRFQRLESHVVTLARSLAHLSSELRTQNALRRDVDVVKRDLREMKQQAATAKTEPPISLGGAPFDKFRGWIPSLTNPKRINKLTQFFGQEPPLLEIFLKKLGYERYAKNFSAEHIGMIELPYMTEDRLETIGIPLGPRLRILQESQLCFRQENFDIYIV</sequence>
<feature type="compositionally biased region" description="Gly residues" evidence="2">
    <location>
        <begin position="112"/>
        <end position="121"/>
    </location>
</feature>
<dbReference type="InterPro" id="IPR001715">
    <property type="entry name" value="CH_dom"/>
</dbReference>
<protein>
    <recommendedName>
        <fullName evidence="3">Calponin-homology (CH) domain-containing protein</fullName>
    </recommendedName>
</protein>
<dbReference type="Proteomes" id="UP001374579">
    <property type="component" value="Unassembled WGS sequence"/>
</dbReference>
<evidence type="ECO:0000313" key="4">
    <source>
        <dbReference type="EMBL" id="KAK7104409.1"/>
    </source>
</evidence>
<keyword evidence="1" id="KW-0175">Coiled coil</keyword>
<dbReference type="Pfam" id="PF00307">
    <property type="entry name" value="CH"/>
    <property type="match status" value="1"/>
</dbReference>
<feature type="domain" description="Calponin-homology (CH)" evidence="3">
    <location>
        <begin position="141"/>
        <end position="248"/>
    </location>
</feature>
<dbReference type="SMART" id="SM00454">
    <property type="entry name" value="SAM"/>
    <property type="match status" value="1"/>
</dbReference>
<dbReference type="InterPro" id="IPR036872">
    <property type="entry name" value="CH_dom_sf"/>
</dbReference>
<feature type="compositionally biased region" description="Low complexity" evidence="2">
    <location>
        <begin position="871"/>
        <end position="884"/>
    </location>
</feature>
<feature type="compositionally biased region" description="Low complexity" evidence="2">
    <location>
        <begin position="361"/>
        <end position="370"/>
    </location>
</feature>
<proteinExistence type="predicted"/>
<dbReference type="CDD" id="cd09487">
    <property type="entry name" value="SAM_superfamily"/>
    <property type="match status" value="1"/>
</dbReference>